<dbReference type="EMBL" id="CP116805">
    <property type="protein sequence ID" value="WCL54701.1"/>
    <property type="molecule type" value="Genomic_DNA"/>
</dbReference>
<protein>
    <recommendedName>
        <fullName evidence="1">UPF0434 protein PH603_02870</fullName>
    </recommendedName>
</protein>
<evidence type="ECO:0000256" key="1">
    <source>
        <dbReference type="HAMAP-Rule" id="MF_01187"/>
    </source>
</evidence>
<dbReference type="InterPro" id="IPR005651">
    <property type="entry name" value="Trm112-like"/>
</dbReference>
<dbReference type="PANTHER" id="PTHR33505:SF4">
    <property type="entry name" value="PROTEIN PREY, MITOCHONDRIAL"/>
    <property type="match status" value="1"/>
</dbReference>
<dbReference type="KEGG" id="gso:PH603_02870"/>
<keyword evidence="3" id="KW-1185">Reference proteome</keyword>
<sequence length="63" mass="6929">MTDAKAKPAADRHLLEILVCPVTRQTLEYDAGAQELISRKAGLAFPIRDGIPILLVDEARELD</sequence>
<reference evidence="2" key="1">
    <citation type="submission" date="2023-01" db="EMBL/GenBank/DDBJ databases">
        <title>The genome sequence of Kordiimonadaceae bacterium 6D33.</title>
        <authorList>
            <person name="Liu Y."/>
        </authorList>
    </citation>
    <scope>NUCLEOTIDE SEQUENCE</scope>
    <source>
        <strain evidence="2">6D33</strain>
    </source>
</reference>
<gene>
    <name evidence="2" type="ORF">PH603_02870</name>
</gene>
<dbReference type="GO" id="GO:0005829">
    <property type="term" value="C:cytosol"/>
    <property type="evidence" value="ECO:0007669"/>
    <property type="project" value="TreeGrafter"/>
</dbReference>
<name>A0AAE9XQX3_9PROT</name>
<comment type="similarity">
    <text evidence="1">Belongs to the UPF0434 family.</text>
</comment>
<dbReference type="SUPFAM" id="SSF158997">
    <property type="entry name" value="Trm112p-like"/>
    <property type="match status" value="1"/>
</dbReference>
<dbReference type="Proteomes" id="UP001217500">
    <property type="component" value="Chromosome"/>
</dbReference>
<dbReference type="AlphaFoldDB" id="A0AAE9XQX3"/>
<organism evidence="2 3">
    <name type="scientific">Gimibacter soli</name>
    <dbReference type="NCBI Taxonomy" id="3024400"/>
    <lineage>
        <taxon>Bacteria</taxon>
        <taxon>Pseudomonadati</taxon>
        <taxon>Pseudomonadota</taxon>
        <taxon>Alphaproteobacteria</taxon>
        <taxon>Kordiimonadales</taxon>
        <taxon>Temperatibacteraceae</taxon>
        <taxon>Gimibacter</taxon>
    </lineage>
</organism>
<proteinExistence type="inferred from homology"/>
<dbReference type="PANTHER" id="PTHR33505">
    <property type="entry name" value="ZGC:162634"/>
    <property type="match status" value="1"/>
</dbReference>
<dbReference type="Pfam" id="PF03966">
    <property type="entry name" value="Trm112p"/>
    <property type="match status" value="1"/>
</dbReference>
<dbReference type="FunFam" id="2.20.25.10:FF:000002">
    <property type="entry name" value="UPF0434 protein YcaR"/>
    <property type="match status" value="1"/>
</dbReference>
<accession>A0AAE9XQX3</accession>
<dbReference type="Gene3D" id="2.20.25.10">
    <property type="match status" value="1"/>
</dbReference>
<dbReference type="HAMAP" id="MF_01187">
    <property type="entry name" value="UPF0434"/>
    <property type="match status" value="1"/>
</dbReference>
<evidence type="ECO:0000313" key="3">
    <source>
        <dbReference type="Proteomes" id="UP001217500"/>
    </source>
</evidence>
<dbReference type="RefSeq" id="WP_289504420.1">
    <property type="nucleotide sequence ID" value="NZ_CP116805.1"/>
</dbReference>
<evidence type="ECO:0000313" key="2">
    <source>
        <dbReference type="EMBL" id="WCL54701.1"/>
    </source>
</evidence>